<keyword evidence="3" id="KW-1185">Reference proteome</keyword>
<keyword evidence="1" id="KW-1133">Transmembrane helix</keyword>
<feature type="transmembrane region" description="Helical" evidence="1">
    <location>
        <begin position="165"/>
        <end position="185"/>
    </location>
</feature>
<feature type="transmembrane region" description="Helical" evidence="1">
    <location>
        <begin position="361"/>
        <end position="382"/>
    </location>
</feature>
<feature type="transmembrane region" description="Helical" evidence="1">
    <location>
        <begin position="230"/>
        <end position="248"/>
    </location>
</feature>
<evidence type="ECO:0008006" key="4">
    <source>
        <dbReference type="Google" id="ProtNLM"/>
    </source>
</evidence>
<feature type="transmembrane region" description="Helical" evidence="1">
    <location>
        <begin position="421"/>
        <end position="442"/>
    </location>
</feature>
<feature type="transmembrane region" description="Helical" evidence="1">
    <location>
        <begin position="394"/>
        <end position="414"/>
    </location>
</feature>
<dbReference type="AlphaFoldDB" id="A0A1G7T548"/>
<dbReference type="Proteomes" id="UP000199076">
    <property type="component" value="Unassembled WGS sequence"/>
</dbReference>
<feature type="transmembrane region" description="Helical" evidence="1">
    <location>
        <begin position="292"/>
        <end position="310"/>
    </location>
</feature>
<name>A0A1G7T548_9EURY</name>
<accession>A0A1G7T548</accession>
<keyword evidence="1" id="KW-0812">Transmembrane</keyword>
<feature type="transmembrane region" description="Helical" evidence="1">
    <location>
        <begin position="268"/>
        <end position="285"/>
    </location>
</feature>
<dbReference type="RefSeq" id="WP_092695306.1">
    <property type="nucleotide sequence ID" value="NZ_FNBK01000022.1"/>
</dbReference>
<dbReference type="OrthoDB" id="214905at2157"/>
<sequence length="566" mass="62213">MDRSSKFGLSLTALVLGFAALYTHATSSLYPGLYVGIAAVTVVLVLTALVSDRRTSTSLVAGIVSVSVFFRLYTFLFPASMIGMDPDRKAISVQRVIETGHTDMIVRYFYQDISLFNVYAAEFGLLAGFDGPMSLLVYAFVLGILLPLTAVTLARHVPNMESGNLVIIAALVSTIETFGVVEGFWIHNQSLGIALWCGVLVCLGVSVRNNRALVVLTSILLVTMAFSHKIPLFMVLSVCSGAVVYGFLYRWDIGSNGGVLSNSSQTVLWSGVLSGILLFVQWSFLTGYFERLVGKVVALFAIPSGIGQASDLTPAAAVEPLPPLLDIGLWRFHGFALLLIAGLAWFGYHLSNWPFQREARLNETVILIMSAAVILAIGAIAGVLKPDIVPAGRIFSYSGPVFGVLIALSFAPWYRDGFWKYSKLLVICLLLVSQIFSLMVMIDHPDRPRMYLTGGEVEAKEFNHEFTEGDIHTDFYYAKETVPSRIVDIGRGRQVGKITTPYQPLQLELLNANLTTSAYEYVSYRTQAAVQRTQYGKFELRWDPERQLDAEMSRTYDNGAVVTYSG</sequence>
<proteinExistence type="predicted"/>
<evidence type="ECO:0000256" key="1">
    <source>
        <dbReference type="SAM" id="Phobius"/>
    </source>
</evidence>
<keyword evidence="1" id="KW-0472">Membrane</keyword>
<evidence type="ECO:0000313" key="2">
    <source>
        <dbReference type="EMBL" id="SDG29759.1"/>
    </source>
</evidence>
<dbReference type="EMBL" id="FNBK01000022">
    <property type="protein sequence ID" value="SDG29759.1"/>
    <property type="molecule type" value="Genomic_DNA"/>
</dbReference>
<protein>
    <recommendedName>
        <fullName evidence="4">Dolichyl-phosphate-mannose-protein mannosyltransferase</fullName>
    </recommendedName>
</protein>
<organism evidence="2 3">
    <name type="scientific">Halorientalis regularis</name>
    <dbReference type="NCBI Taxonomy" id="660518"/>
    <lineage>
        <taxon>Archaea</taxon>
        <taxon>Methanobacteriati</taxon>
        <taxon>Methanobacteriota</taxon>
        <taxon>Stenosarchaea group</taxon>
        <taxon>Halobacteria</taxon>
        <taxon>Halobacteriales</taxon>
        <taxon>Haloarculaceae</taxon>
        <taxon>Halorientalis</taxon>
    </lineage>
</organism>
<feature type="transmembrane region" description="Helical" evidence="1">
    <location>
        <begin position="330"/>
        <end position="349"/>
    </location>
</feature>
<feature type="transmembrane region" description="Helical" evidence="1">
    <location>
        <begin position="58"/>
        <end position="76"/>
    </location>
</feature>
<feature type="transmembrane region" description="Helical" evidence="1">
    <location>
        <begin position="191"/>
        <end position="209"/>
    </location>
</feature>
<feature type="transmembrane region" description="Helical" evidence="1">
    <location>
        <begin position="33"/>
        <end position="51"/>
    </location>
</feature>
<feature type="transmembrane region" description="Helical" evidence="1">
    <location>
        <begin position="135"/>
        <end position="153"/>
    </location>
</feature>
<gene>
    <name evidence="2" type="ORF">SAMN05216218_12227</name>
</gene>
<reference evidence="3" key="1">
    <citation type="submission" date="2016-10" db="EMBL/GenBank/DDBJ databases">
        <authorList>
            <person name="Varghese N."/>
            <person name="Submissions S."/>
        </authorList>
    </citation>
    <scope>NUCLEOTIDE SEQUENCE [LARGE SCALE GENOMIC DNA]</scope>
    <source>
        <strain evidence="3">IBRC-M 10760</strain>
    </source>
</reference>
<evidence type="ECO:0000313" key="3">
    <source>
        <dbReference type="Proteomes" id="UP000199076"/>
    </source>
</evidence>